<reference evidence="2" key="3">
    <citation type="submission" date="2020-05" db="EMBL/GenBank/DDBJ databases">
        <title>Complete genome sequence of Bradyrhizobium diazoefficiens XF2 isolated from soybean nodule.</title>
        <authorList>
            <person name="Noda R."/>
            <person name="Kakizaki K."/>
            <person name="Minamisawa K."/>
        </authorList>
    </citation>
    <scope>NUCLEOTIDE SEQUENCE</scope>
    <source>
        <strain evidence="2">XF2</strain>
    </source>
</reference>
<proteinExistence type="predicted"/>
<evidence type="ECO:0000313" key="8">
    <source>
        <dbReference type="EMBL" id="BCE84752.1"/>
    </source>
</evidence>
<reference evidence="4" key="5">
    <citation type="submission" date="2020-05" db="EMBL/GenBank/DDBJ databases">
        <title>Complete genome sequence of Bradyrhizobium diazoefficiens XF4 isolated from soybean nodule.</title>
        <authorList>
            <person name="Noda R."/>
            <person name="Kakizaki K."/>
            <person name="Minamisawa K."/>
        </authorList>
    </citation>
    <scope>NUCLEOTIDE SEQUENCE</scope>
    <source>
        <strain evidence="4">XF4</strain>
    </source>
</reference>
<reference evidence="7" key="8">
    <citation type="submission" date="2020-05" db="EMBL/GenBank/DDBJ databases">
        <title>Complete genome sequence of Bradyrhizobium diazoefficiens XF8 isolated from soybean nodule.</title>
        <authorList>
            <person name="Noda R."/>
            <person name="Kakizaki K."/>
            <person name="Minamisawa K."/>
        </authorList>
    </citation>
    <scope>NUCLEOTIDE SEQUENCE</scope>
    <source>
        <strain evidence="7">XF8</strain>
    </source>
</reference>
<evidence type="ECO:0000313" key="2">
    <source>
        <dbReference type="EMBL" id="BCE30578.1"/>
    </source>
</evidence>
<evidence type="ECO:0000313" key="5">
    <source>
        <dbReference type="EMBL" id="BCE56895.1"/>
    </source>
</evidence>
<accession>A0A809X426</accession>
<dbReference type="EMBL" id="AP023096">
    <property type="protein sequence ID" value="BCE65568.1"/>
    <property type="molecule type" value="Genomic_DNA"/>
</dbReference>
<dbReference type="EMBL" id="AP023099">
    <property type="protein sequence ID" value="BCE91533.1"/>
    <property type="molecule type" value="Genomic_DNA"/>
</dbReference>
<dbReference type="Pfam" id="PF20477">
    <property type="entry name" value="DUF6719"/>
    <property type="match status" value="1"/>
</dbReference>
<name>A0A809X426_9BRAD</name>
<sequence>MLSESATAPYIAASIPGALIMSLRRAACLSLLIAIALASTARAGTVGREQDIVDLKLGQRVLVDDGTCPAGQVKEVRGAKMTDKGIAQTSSCVPRHGPKSK</sequence>
<evidence type="ECO:0000313" key="7">
    <source>
        <dbReference type="EMBL" id="BCE75142.1"/>
    </source>
</evidence>
<evidence type="ECO:0000313" key="4">
    <source>
        <dbReference type="EMBL" id="BCE48016.1"/>
    </source>
</evidence>
<gene>
    <name evidence="9" type="ORF">XF10B_43310</name>
    <name evidence="1" type="ORF">XF1B_44500</name>
    <name evidence="2" type="ORF">XF2B_43470</name>
    <name evidence="3" type="ORF">XF3B_43350</name>
    <name evidence="4" type="ORF">XF4B_43650</name>
    <name evidence="5" type="ORF">XF5B_44070</name>
    <name evidence="6" type="ORF">XF6B_43670</name>
    <name evidence="7" type="ORF">XF8B_52530</name>
    <name evidence="8" type="ORF">XF9B_61730</name>
</gene>
<dbReference type="AlphaFoldDB" id="A0A809X426"/>
<reference evidence="1" key="1">
    <citation type="submission" date="2020-05" db="EMBL/GenBank/DDBJ databases">
        <title>Complete genome sequence of Bradyrhizobium diazoefficiens XF1 isolated from soybean nodule.</title>
        <authorList>
            <person name="Noda R."/>
            <person name="Kakizaki K."/>
            <person name="Minamisawa K."/>
        </authorList>
    </citation>
    <scope>NUCLEOTIDE SEQUENCE</scope>
    <source>
        <strain evidence="1">XF1</strain>
    </source>
</reference>
<dbReference type="EMBL" id="AP023093">
    <property type="protein sequence ID" value="BCE39304.1"/>
    <property type="molecule type" value="Genomic_DNA"/>
</dbReference>
<dbReference type="InterPro" id="IPR046565">
    <property type="entry name" value="DUF6719"/>
</dbReference>
<organism evidence="1">
    <name type="scientific">Bradyrhizobium diazoefficiens</name>
    <dbReference type="NCBI Taxonomy" id="1355477"/>
    <lineage>
        <taxon>Bacteria</taxon>
        <taxon>Pseudomonadati</taxon>
        <taxon>Pseudomonadota</taxon>
        <taxon>Alphaproteobacteria</taxon>
        <taxon>Hyphomicrobiales</taxon>
        <taxon>Nitrobacteraceae</taxon>
        <taxon>Bradyrhizobium</taxon>
    </lineage>
</organism>
<dbReference type="EMBL" id="AP023098">
    <property type="protein sequence ID" value="BCE84752.1"/>
    <property type="molecule type" value="Genomic_DNA"/>
</dbReference>
<evidence type="ECO:0000313" key="3">
    <source>
        <dbReference type="EMBL" id="BCE39304.1"/>
    </source>
</evidence>
<evidence type="ECO:0000313" key="6">
    <source>
        <dbReference type="EMBL" id="BCE65568.1"/>
    </source>
</evidence>
<dbReference type="EMBL" id="AP023091">
    <property type="protein sequence ID" value="BCE21769.1"/>
    <property type="molecule type" value="Genomic_DNA"/>
</dbReference>
<evidence type="ECO:0000313" key="1">
    <source>
        <dbReference type="EMBL" id="BCE21769.1"/>
    </source>
</evidence>
<dbReference type="EMBL" id="AP023094">
    <property type="protein sequence ID" value="BCE48016.1"/>
    <property type="molecule type" value="Genomic_DNA"/>
</dbReference>
<reference evidence="3" key="4">
    <citation type="submission" date="2020-05" db="EMBL/GenBank/DDBJ databases">
        <title>Complete genome sequence of Bradyrhizobium diazoefficiens XF3 isolated from soybean nodule.</title>
        <authorList>
            <person name="Noda R."/>
            <person name="Kakizaki K."/>
            <person name="Minamisawa K."/>
        </authorList>
    </citation>
    <scope>NUCLEOTIDE SEQUENCE</scope>
    <source>
        <strain evidence="3">XF3</strain>
    </source>
</reference>
<reference evidence="5" key="6">
    <citation type="submission" date="2020-05" db="EMBL/GenBank/DDBJ databases">
        <title>Complete genome sequence of Bradyrhizobium diazoefficiens XF5 isolated from soybean nodule.</title>
        <authorList>
            <person name="Noda R."/>
            <person name="Kakizaki K."/>
            <person name="Minamisawa K."/>
        </authorList>
    </citation>
    <scope>NUCLEOTIDE SEQUENCE</scope>
    <source>
        <strain evidence="5">XF5</strain>
    </source>
</reference>
<protein>
    <submittedName>
        <fullName evidence="1">Uncharacterized protein</fullName>
    </submittedName>
</protein>
<reference evidence="8" key="9">
    <citation type="submission" date="2020-05" db="EMBL/GenBank/DDBJ databases">
        <title>Complete genome sequence of Bradyrhizobium diazoefficiens XF9 isolated from soybean nodule.</title>
        <authorList>
            <person name="Noda R."/>
            <person name="Kakizaki K."/>
            <person name="Minamisawa K."/>
        </authorList>
    </citation>
    <scope>NUCLEOTIDE SEQUENCE</scope>
    <source>
        <strain evidence="8">XF9</strain>
    </source>
</reference>
<reference evidence="6" key="7">
    <citation type="submission" date="2020-05" db="EMBL/GenBank/DDBJ databases">
        <title>Complete genome sequence of Bradyrhizobium diazoefficiens XF6 isolated from soybean nodule.</title>
        <authorList>
            <person name="Noda R."/>
            <person name="Kakizaki K."/>
            <person name="Minamisawa K."/>
        </authorList>
    </citation>
    <scope>NUCLEOTIDE SEQUENCE</scope>
    <source>
        <strain evidence="6">XF6</strain>
    </source>
</reference>
<reference evidence="9" key="2">
    <citation type="submission" date="2020-05" db="EMBL/GenBank/DDBJ databases">
        <title>Complete genome sequence of Bradyrhizobium diazoefficiens XF10 isolated from soybean nodule.</title>
        <authorList>
            <person name="Noda R."/>
            <person name="Kakizaki K."/>
            <person name="Minamisawa K."/>
        </authorList>
    </citation>
    <scope>NUCLEOTIDE SEQUENCE</scope>
    <source>
        <strain evidence="9">XF10</strain>
    </source>
</reference>
<evidence type="ECO:0000313" key="9">
    <source>
        <dbReference type="EMBL" id="BCE91533.1"/>
    </source>
</evidence>
<dbReference type="EMBL" id="AP023095">
    <property type="protein sequence ID" value="BCE56895.1"/>
    <property type="molecule type" value="Genomic_DNA"/>
</dbReference>
<dbReference type="EMBL" id="AP023097">
    <property type="protein sequence ID" value="BCE75142.1"/>
    <property type="molecule type" value="Genomic_DNA"/>
</dbReference>
<dbReference type="EMBL" id="AP023092">
    <property type="protein sequence ID" value="BCE30578.1"/>
    <property type="molecule type" value="Genomic_DNA"/>
</dbReference>